<dbReference type="RefSeq" id="WP_006111800.1">
    <property type="nucleotide sequence ID" value="NZ_AOJL01000011.1"/>
</dbReference>
<dbReference type="Proteomes" id="UP000011509">
    <property type="component" value="Unassembled WGS sequence"/>
</dbReference>
<protein>
    <recommendedName>
        <fullName evidence="4">DUF3784 domain-containing protein</fullName>
    </recommendedName>
</protein>
<sequence length="100" mass="10542">MAIVETVVVALLLLFTWAIHGRGKVGLIAGYDGDLPPEREAELARDAAAVLVVAAAASSLLVVDAWTGAVPRPGALVTVAVLAAVAWFLRKWNGREPDRE</sequence>
<feature type="transmembrane region" description="Helical" evidence="1">
    <location>
        <begin position="73"/>
        <end position="90"/>
    </location>
</feature>
<keyword evidence="1" id="KW-1133">Transmembrane helix</keyword>
<organism evidence="2 3">
    <name type="scientific">Halorubrum coriense DSM 10284</name>
    <dbReference type="NCBI Taxonomy" id="1227466"/>
    <lineage>
        <taxon>Archaea</taxon>
        <taxon>Methanobacteriati</taxon>
        <taxon>Methanobacteriota</taxon>
        <taxon>Stenosarchaea group</taxon>
        <taxon>Halobacteria</taxon>
        <taxon>Halobacteriales</taxon>
        <taxon>Haloferacaceae</taxon>
        <taxon>Halorubrum</taxon>
    </lineage>
</organism>
<dbReference type="EMBL" id="AOJL01000011">
    <property type="protein sequence ID" value="ELZ50838.1"/>
    <property type="molecule type" value="Genomic_DNA"/>
</dbReference>
<evidence type="ECO:0008006" key="4">
    <source>
        <dbReference type="Google" id="ProtNLM"/>
    </source>
</evidence>
<accession>M0EUR9</accession>
<keyword evidence="1" id="KW-0812">Transmembrane</keyword>
<keyword evidence="3" id="KW-1185">Reference proteome</keyword>
<dbReference type="STRING" id="1227466.C464_01911"/>
<dbReference type="PATRIC" id="fig|1227466.3.peg.385"/>
<dbReference type="OrthoDB" id="330180at2157"/>
<gene>
    <name evidence="2" type="ORF">C464_01911</name>
</gene>
<evidence type="ECO:0000256" key="1">
    <source>
        <dbReference type="SAM" id="Phobius"/>
    </source>
</evidence>
<comment type="caution">
    <text evidence="2">The sequence shown here is derived from an EMBL/GenBank/DDBJ whole genome shotgun (WGS) entry which is preliminary data.</text>
</comment>
<name>M0EUR9_9EURY</name>
<dbReference type="AlphaFoldDB" id="M0EUR9"/>
<proteinExistence type="predicted"/>
<evidence type="ECO:0000313" key="3">
    <source>
        <dbReference type="Proteomes" id="UP000011509"/>
    </source>
</evidence>
<evidence type="ECO:0000313" key="2">
    <source>
        <dbReference type="EMBL" id="ELZ50838.1"/>
    </source>
</evidence>
<keyword evidence="1" id="KW-0472">Membrane</keyword>
<reference evidence="2 3" key="1">
    <citation type="journal article" date="2014" name="PLoS Genet.">
        <title>Phylogenetically driven sequencing of extremely halophilic archaea reveals strategies for static and dynamic osmo-response.</title>
        <authorList>
            <person name="Becker E.A."/>
            <person name="Seitzer P.M."/>
            <person name="Tritt A."/>
            <person name="Larsen D."/>
            <person name="Krusor M."/>
            <person name="Yao A.I."/>
            <person name="Wu D."/>
            <person name="Madern D."/>
            <person name="Eisen J.A."/>
            <person name="Darling A.E."/>
            <person name="Facciotti M.T."/>
        </authorList>
    </citation>
    <scope>NUCLEOTIDE SEQUENCE [LARGE SCALE GENOMIC DNA]</scope>
    <source>
        <strain evidence="2 3">DSM 10284</strain>
    </source>
</reference>